<sequence>MLPFKPMILNHFPRFSACINAFLSICPHITACFNSFPLVKYMISSQITENLALSNLFSIFPNNFADTDIRDDVICFVTQFCNECGFELEILNNLPGSKVESENDPDIIVCLPESSEKSLVEEIIAIPKRQYYKIISIILEENGVLYTNVNTNAGSFKISNNGIVQTDHFTKSSDLSEKYIALIYVRSNIYDFVSANFLWPHPIVKNPDLLQIEQKSLVPVKVEPKDDCFYFSYDPKHDPYPSTPSRFVRSHYGILMPVQPKGQLIWCQELNKDPYPKYFIGEKMKVSEIIKNSEISNAILVKMSGKFILSAYKPLEDEEIQFPTENLLVIEKHKSKTIDTDKKKTYFVSYAKQKHVMNTCAGNPIESSILQYNSNPQVFESLIDALEYSKIEISPNRTGFSIDESDSSYIFIVNSKLKFKKSLHRSNDFYNLNYDFVNFVVVQKLQNSTNKKD</sequence>
<name>A2GCY1_TRIV3</name>
<dbReference type="VEuPathDB" id="TrichDB:TVAGG3_0817280"/>
<gene>
    <name evidence="1" type="ORF">TVAG_511800</name>
</gene>
<dbReference type="InParanoid" id="A2GCY1"/>
<dbReference type="KEGG" id="tva:4742624"/>
<accession>A2GCY1</accession>
<organism evidence="1 2">
    <name type="scientific">Trichomonas vaginalis (strain ATCC PRA-98 / G3)</name>
    <dbReference type="NCBI Taxonomy" id="412133"/>
    <lineage>
        <taxon>Eukaryota</taxon>
        <taxon>Metamonada</taxon>
        <taxon>Parabasalia</taxon>
        <taxon>Trichomonadida</taxon>
        <taxon>Trichomonadidae</taxon>
        <taxon>Trichomonas</taxon>
    </lineage>
</organism>
<evidence type="ECO:0000313" key="1">
    <source>
        <dbReference type="EMBL" id="EAX84984.1"/>
    </source>
</evidence>
<dbReference type="EMBL" id="DS115115">
    <property type="protein sequence ID" value="EAX84984.1"/>
    <property type="molecule type" value="Genomic_DNA"/>
</dbReference>
<reference evidence="1" key="2">
    <citation type="journal article" date="2007" name="Science">
        <title>Draft genome sequence of the sexually transmitted pathogen Trichomonas vaginalis.</title>
        <authorList>
            <person name="Carlton J.M."/>
            <person name="Hirt R.P."/>
            <person name="Silva J.C."/>
            <person name="Delcher A.L."/>
            <person name="Schatz M."/>
            <person name="Zhao Q."/>
            <person name="Wortman J.R."/>
            <person name="Bidwell S.L."/>
            <person name="Alsmark U.C.M."/>
            <person name="Besteiro S."/>
            <person name="Sicheritz-Ponten T."/>
            <person name="Noel C.J."/>
            <person name="Dacks J.B."/>
            <person name="Foster P.G."/>
            <person name="Simillion C."/>
            <person name="Van de Peer Y."/>
            <person name="Miranda-Saavedra D."/>
            <person name="Barton G.J."/>
            <person name="Westrop G.D."/>
            <person name="Mueller S."/>
            <person name="Dessi D."/>
            <person name="Fiori P.L."/>
            <person name="Ren Q."/>
            <person name="Paulsen I."/>
            <person name="Zhang H."/>
            <person name="Bastida-Corcuera F.D."/>
            <person name="Simoes-Barbosa A."/>
            <person name="Brown M.T."/>
            <person name="Hayes R.D."/>
            <person name="Mukherjee M."/>
            <person name="Okumura C.Y."/>
            <person name="Schneider R."/>
            <person name="Smith A.J."/>
            <person name="Vanacova S."/>
            <person name="Villalvazo M."/>
            <person name="Haas B.J."/>
            <person name="Pertea M."/>
            <person name="Feldblyum T.V."/>
            <person name="Utterback T.R."/>
            <person name="Shu C.L."/>
            <person name="Osoegawa K."/>
            <person name="de Jong P.J."/>
            <person name="Hrdy I."/>
            <person name="Horvathova L."/>
            <person name="Zubacova Z."/>
            <person name="Dolezal P."/>
            <person name="Malik S.B."/>
            <person name="Logsdon J.M. Jr."/>
            <person name="Henze K."/>
            <person name="Gupta A."/>
            <person name="Wang C.C."/>
            <person name="Dunne R.L."/>
            <person name="Upcroft J.A."/>
            <person name="Upcroft P."/>
            <person name="White O."/>
            <person name="Salzberg S.L."/>
            <person name="Tang P."/>
            <person name="Chiu C.-H."/>
            <person name="Lee Y.-S."/>
            <person name="Embley T.M."/>
            <person name="Coombs G.H."/>
            <person name="Mottram J.C."/>
            <person name="Tachezy J."/>
            <person name="Fraser-Liggett C.M."/>
            <person name="Johnson P.J."/>
        </authorList>
    </citation>
    <scope>NUCLEOTIDE SEQUENCE [LARGE SCALE GENOMIC DNA]</scope>
    <source>
        <strain evidence="1">G3</strain>
    </source>
</reference>
<dbReference type="VEuPathDB" id="TrichDB:TVAG_511800"/>
<protein>
    <submittedName>
        <fullName evidence="1">Uncharacterized protein</fullName>
    </submittedName>
</protein>
<evidence type="ECO:0000313" key="2">
    <source>
        <dbReference type="Proteomes" id="UP000001542"/>
    </source>
</evidence>
<reference evidence="1" key="1">
    <citation type="submission" date="2006-10" db="EMBL/GenBank/DDBJ databases">
        <authorList>
            <person name="Amadeo P."/>
            <person name="Zhao Q."/>
            <person name="Wortman J."/>
            <person name="Fraser-Liggett C."/>
            <person name="Carlton J."/>
        </authorList>
    </citation>
    <scope>NUCLEOTIDE SEQUENCE</scope>
    <source>
        <strain evidence="1">G3</strain>
    </source>
</reference>
<dbReference type="RefSeq" id="XP_001297914.1">
    <property type="nucleotide sequence ID" value="XM_001297913.1"/>
</dbReference>
<keyword evidence="2" id="KW-1185">Reference proteome</keyword>
<proteinExistence type="predicted"/>
<dbReference type="Proteomes" id="UP000001542">
    <property type="component" value="Unassembled WGS sequence"/>
</dbReference>
<dbReference type="AlphaFoldDB" id="A2GCY1"/>